<evidence type="ECO:0008006" key="4">
    <source>
        <dbReference type="Google" id="ProtNLM"/>
    </source>
</evidence>
<proteinExistence type="predicted"/>
<accession>A0AAE3B847</accession>
<dbReference type="Proteomes" id="UP000732193">
    <property type="component" value="Unassembled WGS sequence"/>
</dbReference>
<evidence type="ECO:0000313" key="3">
    <source>
        <dbReference type="Proteomes" id="UP000732193"/>
    </source>
</evidence>
<comment type="caution">
    <text evidence="2">The sequence shown here is derived from an EMBL/GenBank/DDBJ whole genome shotgun (WGS) entry which is preliminary data.</text>
</comment>
<sequence>MKTTLTFTLTACILSGCQTTTDPSQGGFLNGVSSINSGAYEQRSATLDQQEAAERARQQQLRRELGQLQGEYASLQRTIRQQRARIAANKLPVSSSLNARANSSLKPAPSSGDADAQLAALRKSIAAARAVTSELAGISS</sequence>
<protein>
    <recommendedName>
        <fullName evidence="4">Lipoprotein</fullName>
    </recommendedName>
</protein>
<organism evidence="2 3">
    <name type="scientific">Sulfitobacter geojensis</name>
    <dbReference type="NCBI Taxonomy" id="1342299"/>
    <lineage>
        <taxon>Bacteria</taxon>
        <taxon>Pseudomonadati</taxon>
        <taxon>Pseudomonadota</taxon>
        <taxon>Alphaproteobacteria</taxon>
        <taxon>Rhodobacterales</taxon>
        <taxon>Roseobacteraceae</taxon>
        <taxon>Sulfitobacter</taxon>
    </lineage>
</organism>
<name>A0AAE3B847_9RHOB</name>
<evidence type="ECO:0000313" key="2">
    <source>
        <dbReference type="EMBL" id="MBM1715947.1"/>
    </source>
</evidence>
<feature type="coiled-coil region" evidence="1">
    <location>
        <begin position="58"/>
        <end position="85"/>
    </location>
</feature>
<evidence type="ECO:0000256" key="1">
    <source>
        <dbReference type="SAM" id="Coils"/>
    </source>
</evidence>
<dbReference type="RefSeq" id="WP_203243636.1">
    <property type="nucleotide sequence ID" value="NZ_JAFBRI010000013.1"/>
</dbReference>
<dbReference type="AlphaFoldDB" id="A0AAE3B847"/>
<reference evidence="2 3" key="1">
    <citation type="submission" date="2021-01" db="EMBL/GenBank/DDBJ databases">
        <title>Diatom-associated Roseobacters Show Island Model of Population Structure.</title>
        <authorList>
            <person name="Qu L."/>
            <person name="Feng X."/>
            <person name="Chen Y."/>
            <person name="Li L."/>
            <person name="Wang X."/>
            <person name="Hu Z."/>
            <person name="Wang H."/>
            <person name="Luo H."/>
        </authorList>
    </citation>
    <scope>NUCLEOTIDE SEQUENCE [LARGE SCALE GENOMIC DNA]</scope>
    <source>
        <strain evidence="2 3">TR60-84</strain>
    </source>
</reference>
<keyword evidence="3" id="KW-1185">Reference proteome</keyword>
<keyword evidence="1" id="KW-0175">Coiled coil</keyword>
<dbReference type="EMBL" id="JAFBRM010000013">
    <property type="protein sequence ID" value="MBM1715947.1"/>
    <property type="molecule type" value="Genomic_DNA"/>
</dbReference>
<gene>
    <name evidence="2" type="ORF">JQV55_20420</name>
</gene>
<dbReference type="PROSITE" id="PS51257">
    <property type="entry name" value="PROKAR_LIPOPROTEIN"/>
    <property type="match status" value="1"/>
</dbReference>